<evidence type="ECO:0008006" key="3">
    <source>
        <dbReference type="Google" id="ProtNLM"/>
    </source>
</evidence>
<reference evidence="1 2" key="1">
    <citation type="submission" date="2018-12" db="EMBL/GenBank/DDBJ databases">
        <title>Marinifilum JC070 sp. nov., a marine bacterium isolated from Yongle Blue Hole in the South China Sea.</title>
        <authorList>
            <person name="Fu T."/>
        </authorList>
    </citation>
    <scope>NUCLEOTIDE SEQUENCE [LARGE SCALE GENOMIC DNA]</scope>
    <source>
        <strain evidence="1 2">JC070</strain>
    </source>
</reference>
<evidence type="ECO:0000313" key="1">
    <source>
        <dbReference type="EMBL" id="NOU60160.1"/>
    </source>
</evidence>
<dbReference type="Proteomes" id="UP000732105">
    <property type="component" value="Unassembled WGS sequence"/>
</dbReference>
<dbReference type="RefSeq" id="WP_171595444.1">
    <property type="nucleotide sequence ID" value="NZ_RZNH01000014.1"/>
</dbReference>
<comment type="caution">
    <text evidence="1">The sequence shown here is derived from an EMBL/GenBank/DDBJ whole genome shotgun (WGS) entry which is preliminary data.</text>
</comment>
<keyword evidence="2" id="KW-1185">Reference proteome</keyword>
<evidence type="ECO:0000313" key="2">
    <source>
        <dbReference type="Proteomes" id="UP000732105"/>
    </source>
</evidence>
<protein>
    <recommendedName>
        <fullName evidence="3">Lipoprotein</fullName>
    </recommendedName>
</protein>
<proteinExistence type="predicted"/>
<dbReference type="PROSITE" id="PS51257">
    <property type="entry name" value="PROKAR_LIPOPROTEIN"/>
    <property type="match status" value="1"/>
</dbReference>
<sequence>MNKRFFLIPIIILGLLSCKEEKVDVVALDQLIEDVEYFEGKRIETEGLAVHFCGAEEKKLKLKSANGSIVKVVPDNILVQFNAKLKHKKLKLTGRVECEKIERAFVDEIAREKTLLCHIDHTPCLDKDWVKRKQETGVADSLSAAEVKSLRDKMQKSGKDYVRVVSILAEKIEIIEE</sequence>
<gene>
    <name evidence="1" type="ORF">ELS83_10010</name>
</gene>
<organism evidence="1 2">
    <name type="scientific">Marinifilum caeruleilacunae</name>
    <dbReference type="NCBI Taxonomy" id="2499076"/>
    <lineage>
        <taxon>Bacteria</taxon>
        <taxon>Pseudomonadati</taxon>
        <taxon>Bacteroidota</taxon>
        <taxon>Bacteroidia</taxon>
        <taxon>Marinilabiliales</taxon>
        <taxon>Marinifilaceae</taxon>
    </lineage>
</organism>
<accession>A0ABX1WVL9</accession>
<name>A0ABX1WVL9_9BACT</name>
<dbReference type="EMBL" id="RZNH01000014">
    <property type="protein sequence ID" value="NOU60160.1"/>
    <property type="molecule type" value="Genomic_DNA"/>
</dbReference>